<dbReference type="InterPro" id="IPR003824">
    <property type="entry name" value="UppP"/>
</dbReference>
<proteinExistence type="inferred from homology"/>
<dbReference type="GO" id="GO:0050380">
    <property type="term" value="F:undecaprenyl-diphosphatase activity"/>
    <property type="evidence" value="ECO:0007669"/>
    <property type="project" value="UniProtKB-UniRule"/>
</dbReference>
<keyword evidence="5 14" id="KW-1003">Cell membrane</keyword>
<dbReference type="GO" id="GO:0009252">
    <property type="term" value="P:peptidoglycan biosynthetic process"/>
    <property type="evidence" value="ECO:0007669"/>
    <property type="project" value="UniProtKB-KW"/>
</dbReference>
<feature type="transmembrane region" description="Helical" evidence="14">
    <location>
        <begin position="115"/>
        <end position="134"/>
    </location>
</feature>
<evidence type="ECO:0000256" key="6">
    <source>
        <dbReference type="ARBA" id="ARBA00022692"/>
    </source>
</evidence>
<dbReference type="OrthoDB" id="9808289at2"/>
<dbReference type="HAMAP" id="MF_01006">
    <property type="entry name" value="Undec_diphosphatase"/>
    <property type="match status" value="1"/>
</dbReference>
<dbReference type="PANTHER" id="PTHR30622:SF4">
    <property type="entry name" value="UNDECAPRENYL-DIPHOSPHATASE"/>
    <property type="match status" value="1"/>
</dbReference>
<reference evidence="15 16" key="1">
    <citation type="submission" date="2016-06" db="EMBL/GenBank/DDBJ databases">
        <title>Complete genome sequence of a deep-branching marine Gamma Proteobacterium Woeseia oceani type strain XK5.</title>
        <authorList>
            <person name="Mu D."/>
            <person name="Du Z."/>
        </authorList>
    </citation>
    <scope>NUCLEOTIDE SEQUENCE [LARGE SCALE GENOMIC DNA]</scope>
    <source>
        <strain evidence="15 16">XK5</strain>
    </source>
</reference>
<evidence type="ECO:0000256" key="13">
    <source>
        <dbReference type="ARBA" id="ARBA00047594"/>
    </source>
</evidence>
<dbReference type="RefSeq" id="WP_068617373.1">
    <property type="nucleotide sequence ID" value="NZ_CP016268.1"/>
</dbReference>
<evidence type="ECO:0000256" key="14">
    <source>
        <dbReference type="HAMAP-Rule" id="MF_01006"/>
    </source>
</evidence>
<comment type="subcellular location">
    <subcellularLocation>
        <location evidence="1 14">Cell membrane</location>
        <topology evidence="1 14">Multi-pass membrane protein</topology>
    </subcellularLocation>
</comment>
<dbReference type="GO" id="GO:0071555">
    <property type="term" value="P:cell wall organization"/>
    <property type="evidence" value="ECO:0007669"/>
    <property type="project" value="UniProtKB-KW"/>
</dbReference>
<keyword evidence="7 14" id="KW-0378">Hydrolase</keyword>
<feature type="transmembrane region" description="Helical" evidence="14">
    <location>
        <begin position="187"/>
        <end position="208"/>
    </location>
</feature>
<dbReference type="AlphaFoldDB" id="A0A193LIB4"/>
<evidence type="ECO:0000256" key="7">
    <source>
        <dbReference type="ARBA" id="ARBA00022801"/>
    </source>
</evidence>
<comment type="catalytic activity">
    <reaction evidence="13 14">
        <text>di-trans,octa-cis-undecaprenyl diphosphate + H2O = di-trans,octa-cis-undecaprenyl phosphate + phosphate + H(+)</text>
        <dbReference type="Rhea" id="RHEA:28094"/>
        <dbReference type="ChEBI" id="CHEBI:15377"/>
        <dbReference type="ChEBI" id="CHEBI:15378"/>
        <dbReference type="ChEBI" id="CHEBI:43474"/>
        <dbReference type="ChEBI" id="CHEBI:58405"/>
        <dbReference type="ChEBI" id="CHEBI:60392"/>
        <dbReference type="EC" id="3.6.1.27"/>
    </reaction>
</comment>
<dbReference type="NCBIfam" id="TIGR00753">
    <property type="entry name" value="undec_PP_bacA"/>
    <property type="match status" value="1"/>
</dbReference>
<evidence type="ECO:0000256" key="4">
    <source>
        <dbReference type="ARBA" id="ARBA00021581"/>
    </source>
</evidence>
<keyword evidence="8 14" id="KW-1133">Transmembrane helix</keyword>
<evidence type="ECO:0000256" key="3">
    <source>
        <dbReference type="ARBA" id="ARBA00012374"/>
    </source>
</evidence>
<evidence type="ECO:0000256" key="10">
    <source>
        <dbReference type="ARBA" id="ARBA00023251"/>
    </source>
</evidence>
<dbReference type="EMBL" id="CP016268">
    <property type="protein sequence ID" value="ANO52242.1"/>
    <property type="molecule type" value="Genomic_DNA"/>
</dbReference>
<keyword evidence="16" id="KW-1185">Reference proteome</keyword>
<feature type="transmembrane region" description="Helical" evidence="14">
    <location>
        <begin position="85"/>
        <end position="103"/>
    </location>
</feature>
<keyword evidence="9 14" id="KW-0472">Membrane</keyword>
<dbReference type="GO" id="GO:0046677">
    <property type="term" value="P:response to antibiotic"/>
    <property type="evidence" value="ECO:0007669"/>
    <property type="project" value="UniProtKB-UniRule"/>
</dbReference>
<organism evidence="15 16">
    <name type="scientific">Woeseia oceani</name>
    <dbReference type="NCBI Taxonomy" id="1548547"/>
    <lineage>
        <taxon>Bacteria</taxon>
        <taxon>Pseudomonadati</taxon>
        <taxon>Pseudomonadota</taxon>
        <taxon>Gammaproteobacteria</taxon>
        <taxon>Woeseiales</taxon>
        <taxon>Woeseiaceae</taxon>
        <taxon>Woeseia</taxon>
    </lineage>
</organism>
<dbReference type="Proteomes" id="UP000092695">
    <property type="component" value="Chromosome"/>
</dbReference>
<name>A0A193LIB4_9GAMM</name>
<evidence type="ECO:0000256" key="1">
    <source>
        <dbReference type="ARBA" id="ARBA00004651"/>
    </source>
</evidence>
<evidence type="ECO:0000256" key="2">
    <source>
        <dbReference type="ARBA" id="ARBA00010621"/>
    </source>
</evidence>
<evidence type="ECO:0000313" key="15">
    <source>
        <dbReference type="EMBL" id="ANO52242.1"/>
    </source>
</evidence>
<dbReference type="STRING" id="1548547.BA177_14505"/>
<comment type="function">
    <text evidence="14">Catalyzes the dephosphorylation of undecaprenyl diphosphate (UPP). Confers resistance to bacitracin.</text>
</comment>
<dbReference type="KEGG" id="woc:BA177_14505"/>
<sequence>MTTLHIIVLAIFQGLTEFLPISSSGHLVLVPAFAQWEDQGLMFDVAVHMGSLAAVCIYFRTDIAGLIRGGFGVLRGDRQSYDSRMALAIALGTVPAAIAGLAFADWIEANLREPAVVVVTLSLFGVLMALADYLGRRERTINDVTLKDALIIGLAQAMALVPGTSRSGITITAGRLLGFSRQDAARFSFLLSAPVILLAGGYKILSLILDGTAIAWRELALGALVSAVVAYLSIEFFMRFVSKIGLLPFAVYRLLLAGVIVYVLL</sequence>
<dbReference type="NCBIfam" id="NF001393">
    <property type="entry name" value="PRK00281.2-4"/>
    <property type="match status" value="1"/>
</dbReference>
<evidence type="ECO:0000256" key="9">
    <source>
        <dbReference type="ARBA" id="ARBA00023136"/>
    </source>
</evidence>
<keyword evidence="14" id="KW-0961">Cell wall biogenesis/degradation</keyword>
<dbReference type="PANTHER" id="PTHR30622">
    <property type="entry name" value="UNDECAPRENYL-DIPHOSPHATASE"/>
    <property type="match status" value="1"/>
</dbReference>
<evidence type="ECO:0000256" key="11">
    <source>
        <dbReference type="ARBA" id="ARBA00032707"/>
    </source>
</evidence>
<dbReference type="Pfam" id="PF02673">
    <property type="entry name" value="BacA"/>
    <property type="match status" value="1"/>
</dbReference>
<feature type="transmembrane region" description="Helical" evidence="14">
    <location>
        <begin position="246"/>
        <end position="264"/>
    </location>
</feature>
<evidence type="ECO:0000313" key="16">
    <source>
        <dbReference type="Proteomes" id="UP000092695"/>
    </source>
</evidence>
<dbReference type="EC" id="3.6.1.27" evidence="3 14"/>
<evidence type="ECO:0000256" key="5">
    <source>
        <dbReference type="ARBA" id="ARBA00022475"/>
    </source>
</evidence>
<evidence type="ECO:0000256" key="12">
    <source>
        <dbReference type="ARBA" id="ARBA00032932"/>
    </source>
</evidence>
<comment type="similarity">
    <text evidence="2 14">Belongs to the UppP family.</text>
</comment>
<protein>
    <recommendedName>
        <fullName evidence="4 14">Undecaprenyl-diphosphatase</fullName>
        <ecNumber evidence="3 14">3.6.1.27</ecNumber>
    </recommendedName>
    <alternativeName>
        <fullName evidence="12 14">Bacitracin resistance protein</fullName>
    </alternativeName>
    <alternativeName>
        <fullName evidence="11 14">Undecaprenyl pyrophosphate phosphatase</fullName>
    </alternativeName>
</protein>
<keyword evidence="14" id="KW-0573">Peptidoglycan synthesis</keyword>
<evidence type="ECO:0000256" key="8">
    <source>
        <dbReference type="ARBA" id="ARBA00022989"/>
    </source>
</evidence>
<comment type="miscellaneous">
    <text evidence="14">Bacitracin is thought to be involved in the inhibition of peptidoglycan synthesis by sequestering undecaprenyl diphosphate, thereby reducing the pool of lipid carrier available.</text>
</comment>
<keyword evidence="14" id="KW-0133">Cell shape</keyword>
<accession>A0A193LIB4</accession>
<gene>
    <name evidence="14" type="primary">uppP</name>
    <name evidence="15" type="ORF">BA177_14505</name>
</gene>
<dbReference type="GO" id="GO:0008360">
    <property type="term" value="P:regulation of cell shape"/>
    <property type="evidence" value="ECO:0007669"/>
    <property type="project" value="UniProtKB-KW"/>
</dbReference>
<feature type="transmembrane region" description="Helical" evidence="14">
    <location>
        <begin position="214"/>
        <end position="234"/>
    </location>
</feature>
<keyword evidence="10 14" id="KW-0046">Antibiotic resistance</keyword>
<dbReference type="GO" id="GO:0005886">
    <property type="term" value="C:plasma membrane"/>
    <property type="evidence" value="ECO:0007669"/>
    <property type="project" value="UniProtKB-SubCell"/>
</dbReference>
<keyword evidence="6 14" id="KW-0812">Transmembrane</keyword>